<keyword evidence="2" id="KW-0472">Membrane</keyword>
<evidence type="ECO:0000256" key="2">
    <source>
        <dbReference type="SAM" id="Phobius"/>
    </source>
</evidence>
<reference evidence="3" key="1">
    <citation type="submission" date="2021-05" db="EMBL/GenBank/DDBJ databases">
        <title>The genome of the haptophyte Pavlova lutheri (Diacronema luteri, Pavlovales) - a model for lipid biosynthesis in eukaryotic algae.</title>
        <authorList>
            <person name="Hulatt C.J."/>
            <person name="Posewitz M.C."/>
        </authorList>
    </citation>
    <scope>NUCLEOTIDE SEQUENCE</scope>
    <source>
        <strain evidence="3">NIVA-4/92</strain>
    </source>
</reference>
<comment type="caution">
    <text evidence="3">The sequence shown here is derived from an EMBL/GenBank/DDBJ whole genome shotgun (WGS) entry which is preliminary data.</text>
</comment>
<accession>A0A8J5XSR7</accession>
<dbReference type="EMBL" id="JAGTXO010000009">
    <property type="protein sequence ID" value="KAG8465874.1"/>
    <property type="molecule type" value="Genomic_DNA"/>
</dbReference>
<protein>
    <submittedName>
        <fullName evidence="3">Uncharacterized protein</fullName>
    </submittedName>
</protein>
<organism evidence="3 4">
    <name type="scientific">Diacronema lutheri</name>
    <name type="common">Unicellular marine alga</name>
    <name type="synonym">Monochrysis lutheri</name>
    <dbReference type="NCBI Taxonomy" id="2081491"/>
    <lineage>
        <taxon>Eukaryota</taxon>
        <taxon>Haptista</taxon>
        <taxon>Haptophyta</taxon>
        <taxon>Pavlovophyceae</taxon>
        <taxon>Pavlovales</taxon>
        <taxon>Pavlovaceae</taxon>
        <taxon>Diacronema</taxon>
    </lineage>
</organism>
<keyword evidence="4" id="KW-1185">Reference proteome</keyword>
<keyword evidence="2" id="KW-1133">Transmembrane helix</keyword>
<evidence type="ECO:0000313" key="4">
    <source>
        <dbReference type="Proteomes" id="UP000751190"/>
    </source>
</evidence>
<proteinExistence type="predicted"/>
<feature type="region of interest" description="Disordered" evidence="1">
    <location>
        <begin position="288"/>
        <end position="395"/>
    </location>
</feature>
<dbReference type="Proteomes" id="UP000751190">
    <property type="component" value="Unassembled WGS sequence"/>
</dbReference>
<gene>
    <name evidence="3" type="ORF">KFE25_005444</name>
</gene>
<name>A0A8J5XSR7_DIALT</name>
<dbReference type="AlphaFoldDB" id="A0A8J5XSR7"/>
<keyword evidence="2" id="KW-0812">Transmembrane</keyword>
<feature type="compositionally biased region" description="Low complexity" evidence="1">
    <location>
        <begin position="312"/>
        <end position="338"/>
    </location>
</feature>
<feature type="transmembrane region" description="Helical" evidence="2">
    <location>
        <begin position="147"/>
        <end position="170"/>
    </location>
</feature>
<sequence>MAGQGRLRELGLALTSVLTALAGVAFQWAALGDAWAVLHVRQSAMFVPSPGVAPPRNESAGVVARVGLDGVAMGDRFYRFDSPLCADLPDCARVHNAADNARSALRGSSVALLIAAGAHELARHARAPIAARGDCGVRTRLAERACLVAFLVIIATASAVGLGAACRFCAEARAAARELRAAQARAGASPLGTLRELLAHKELLEDLQHADAQAVAAAKARAAPPSAAVLVARAAAERGPVPLRAPSAEPRDAMRTAARPPMPRLRATPATVGTDASERAWARRMMPPGVRELPWLPPSLQPQPTDGGGKEAGAATNAGTAQGAADAPSWVPAAPAGGAPSGAGNAGSVREDAWGAGSLPELPWLLPPAASGGGDGSGGGGGGGGGGGKAGAPASADWSRWIPKWAPATEPPAVAPAPPRVRAGKHGVVLGVGAVTAIGATIGALVEVCASMGDCAWRRVAHDDGPRWRVDARRGLLVSEAL</sequence>
<feature type="compositionally biased region" description="Low complexity" evidence="1">
    <location>
        <begin position="359"/>
        <end position="370"/>
    </location>
</feature>
<evidence type="ECO:0000256" key="1">
    <source>
        <dbReference type="SAM" id="MobiDB-lite"/>
    </source>
</evidence>
<feature type="compositionally biased region" description="Gly residues" evidence="1">
    <location>
        <begin position="371"/>
        <end position="390"/>
    </location>
</feature>
<feature type="region of interest" description="Disordered" evidence="1">
    <location>
        <begin position="242"/>
        <end position="275"/>
    </location>
</feature>
<evidence type="ECO:0000313" key="3">
    <source>
        <dbReference type="EMBL" id="KAG8465874.1"/>
    </source>
</evidence>